<sequence length="274" mass="30395">MKGKLKHLVKAATTAAIGLAVSFGVTASDTPNLDKINERGTLRVGMSTFVPWAMRDKQGELVGFEIDVARRLAEDSGWKVEFVPTAWDGIIPALLSQKFDVIIGGLSITPERSKSVLFTEPYSHSGVQVAASKTLAGDFSKIEDFDSRRVKIAARRGAFTVQVARETFPKAKVLQFDDDAQAFQEVLNGNAHAVIASSPKPEHEAIKHSDALFIPFSDRLSKGNEAFAVRLGEEDKKAFFDKWIQARTEDGWLKERYEYWFSTLDWQDQIAGGQ</sequence>
<dbReference type="SMART" id="SM00062">
    <property type="entry name" value="PBPb"/>
    <property type="match status" value="1"/>
</dbReference>
<evidence type="ECO:0000313" key="6">
    <source>
        <dbReference type="EMBL" id="GAL16910.1"/>
    </source>
</evidence>
<comment type="similarity">
    <text evidence="1">Belongs to the bacterial solute-binding protein 3 family.</text>
</comment>
<feature type="domain" description="Solute-binding protein family 3/N-terminal" evidence="4">
    <location>
        <begin position="41"/>
        <end position="264"/>
    </location>
</feature>
<dbReference type="InterPro" id="IPR001320">
    <property type="entry name" value="Iontro_rcpt_C"/>
</dbReference>
<gene>
    <name evidence="6" type="ORF">JCM19235_5459</name>
</gene>
<dbReference type="InterPro" id="IPR001638">
    <property type="entry name" value="Solute-binding_3/MltF_N"/>
</dbReference>
<evidence type="ECO:0000256" key="2">
    <source>
        <dbReference type="ARBA" id="ARBA00022729"/>
    </source>
</evidence>
<evidence type="ECO:0000256" key="1">
    <source>
        <dbReference type="ARBA" id="ARBA00010333"/>
    </source>
</evidence>
<evidence type="ECO:0000256" key="3">
    <source>
        <dbReference type="SAM" id="SignalP"/>
    </source>
</evidence>
<proteinExistence type="inferred from homology"/>
<evidence type="ECO:0000259" key="4">
    <source>
        <dbReference type="SMART" id="SM00062"/>
    </source>
</evidence>
<dbReference type="Gene3D" id="3.40.190.10">
    <property type="entry name" value="Periplasmic binding protein-like II"/>
    <property type="match status" value="2"/>
</dbReference>
<dbReference type="PANTHER" id="PTHR35936">
    <property type="entry name" value="MEMBRANE-BOUND LYTIC MUREIN TRANSGLYCOSYLASE F"/>
    <property type="match status" value="1"/>
</dbReference>
<dbReference type="GO" id="GO:0015276">
    <property type="term" value="F:ligand-gated monoatomic ion channel activity"/>
    <property type="evidence" value="ECO:0007669"/>
    <property type="project" value="InterPro"/>
</dbReference>
<keyword evidence="2 3" id="KW-0732">Signal</keyword>
<dbReference type="PANTHER" id="PTHR35936:SF38">
    <property type="entry name" value="GLUTAMINE-BINDING PERIPLASMIC PROTEIN"/>
    <property type="match status" value="1"/>
</dbReference>
<name>A0A090RNA6_9VIBR</name>
<feature type="chain" id="PRO_5001862575" evidence="3">
    <location>
        <begin position="28"/>
        <end position="274"/>
    </location>
</feature>
<evidence type="ECO:0000313" key="7">
    <source>
        <dbReference type="Proteomes" id="UP000029228"/>
    </source>
</evidence>
<feature type="signal peptide" evidence="3">
    <location>
        <begin position="1"/>
        <end position="27"/>
    </location>
</feature>
<dbReference type="EMBL" id="BBMR01000001">
    <property type="protein sequence ID" value="GAL16910.1"/>
    <property type="molecule type" value="Genomic_DNA"/>
</dbReference>
<protein>
    <submittedName>
        <fullName evidence="6">Lysine-arginine-ornithine-binding periplasmic protein</fullName>
    </submittedName>
</protein>
<dbReference type="OrthoDB" id="9768183at2"/>
<evidence type="ECO:0000259" key="5">
    <source>
        <dbReference type="SMART" id="SM00079"/>
    </source>
</evidence>
<reference evidence="6 7" key="1">
    <citation type="submission" date="2014-09" db="EMBL/GenBank/DDBJ databases">
        <title>Vibrio maritimus JCM 19235. (C45) whole genome shotgun sequence.</title>
        <authorList>
            <person name="Sawabe T."/>
            <person name="Meirelles P."/>
            <person name="Nakanishi M."/>
            <person name="Sayaka M."/>
            <person name="Hattori M."/>
            <person name="Ohkuma M."/>
        </authorList>
    </citation>
    <scope>NUCLEOTIDE SEQUENCE [LARGE SCALE GENOMIC DNA]</scope>
    <source>
        <strain evidence="7">JCM19235</strain>
    </source>
</reference>
<dbReference type="SUPFAM" id="SSF53850">
    <property type="entry name" value="Periplasmic binding protein-like II"/>
    <property type="match status" value="1"/>
</dbReference>
<dbReference type="STRING" id="990268.JCM19235_5459"/>
<dbReference type="AlphaFoldDB" id="A0A090RNA6"/>
<dbReference type="CDD" id="cd13629">
    <property type="entry name" value="PBP2_Dsm1740"/>
    <property type="match status" value="1"/>
</dbReference>
<dbReference type="Pfam" id="PF00497">
    <property type="entry name" value="SBP_bac_3"/>
    <property type="match status" value="1"/>
</dbReference>
<dbReference type="Proteomes" id="UP000029228">
    <property type="component" value="Unassembled WGS sequence"/>
</dbReference>
<organism evidence="6 7">
    <name type="scientific">Vibrio maritimus</name>
    <dbReference type="NCBI Taxonomy" id="990268"/>
    <lineage>
        <taxon>Bacteria</taxon>
        <taxon>Pseudomonadati</taxon>
        <taxon>Pseudomonadota</taxon>
        <taxon>Gammaproteobacteria</taxon>
        <taxon>Vibrionales</taxon>
        <taxon>Vibrionaceae</taxon>
        <taxon>Vibrio</taxon>
    </lineage>
</organism>
<comment type="caution">
    <text evidence="6">The sequence shown here is derived from an EMBL/GenBank/DDBJ whole genome shotgun (WGS) entry which is preliminary data.</text>
</comment>
<accession>A0A090RNA6</accession>
<feature type="domain" description="Ionotropic glutamate receptor C-terminal" evidence="5">
    <location>
        <begin position="41"/>
        <end position="263"/>
    </location>
</feature>
<dbReference type="SMART" id="SM00079">
    <property type="entry name" value="PBPe"/>
    <property type="match status" value="1"/>
</dbReference>
<keyword evidence="7" id="KW-1185">Reference proteome</keyword>
<dbReference type="GO" id="GO:0016020">
    <property type="term" value="C:membrane"/>
    <property type="evidence" value="ECO:0007669"/>
    <property type="project" value="InterPro"/>
</dbReference>